<feature type="domain" description="Gfo/Idh/MocA-like oxidoreductase N-terminal" evidence="1">
    <location>
        <begin position="63"/>
        <end position="146"/>
    </location>
</feature>
<dbReference type="Gene3D" id="3.30.360.10">
    <property type="entry name" value="Dihydrodipicolinate Reductase, domain 2"/>
    <property type="match status" value="1"/>
</dbReference>
<organism evidence="2 3">
    <name type="scientific">Cordyceps confragosa</name>
    <name type="common">Lecanicillium lecanii</name>
    <dbReference type="NCBI Taxonomy" id="2714763"/>
    <lineage>
        <taxon>Eukaryota</taxon>
        <taxon>Fungi</taxon>
        <taxon>Dikarya</taxon>
        <taxon>Ascomycota</taxon>
        <taxon>Pezizomycotina</taxon>
        <taxon>Sordariomycetes</taxon>
        <taxon>Hypocreomycetidae</taxon>
        <taxon>Hypocreales</taxon>
        <taxon>Cordycipitaceae</taxon>
        <taxon>Akanthomyces</taxon>
    </lineage>
</organism>
<accession>A0A179I7A1</accession>
<evidence type="ECO:0000313" key="2">
    <source>
        <dbReference type="EMBL" id="OAQ98134.1"/>
    </source>
</evidence>
<dbReference type="OrthoDB" id="64915at2759"/>
<dbReference type="InterPro" id="IPR051450">
    <property type="entry name" value="Gfo/Idh/MocA_Oxidoreductases"/>
</dbReference>
<dbReference type="Gene3D" id="3.40.50.720">
    <property type="entry name" value="NAD(P)-binding Rossmann-like Domain"/>
    <property type="match status" value="1"/>
</dbReference>
<protein>
    <recommendedName>
        <fullName evidence="1">Gfo/Idh/MocA-like oxidoreductase N-terminal domain-containing protein</fullName>
    </recommendedName>
</protein>
<sequence>MASASQGNDHRAKPVTIVVVGAGSRGTVGPLPRCYTCLRTRSPSDVPDVCRLRSRESRARQGRRRGRAEQTQTDIQQELQFQNWTDLKAKGKIADAVVIAVQDHQHVEAVQDFAELGYHILCEKPMATSVADCVKIRNLANATSPKVFGMGHVLRYSPYNRAVKDIIDSGALGEIVNIQHIEPVGNQHFAHSYVRGNWHKEADSSFALMTKSCHDTLGGTHSDIDIVNFYLSGLKPTKVHSFGSLRHFKKSQKPAEASSAKRCLECPHESDCVWSAKKIYIDTLKGDAEKWARHFVDSEVLDIENVTEALNRTNYGTCVYEGDNDVVDHQIVNIEYEGGITASVTMSAFTESVCQRGTRIQGTKGELIGDMTTFDVFDFLSRTSKRHTPKLDGGYHGGGDTGLARAFVSAVAEGRQSILRVTVDEILDSHLLVFAAEKARRESCVVDFGQFKQASVGVEA</sequence>
<dbReference type="InterPro" id="IPR036291">
    <property type="entry name" value="NAD(P)-bd_dom_sf"/>
</dbReference>
<dbReference type="GO" id="GO:0000166">
    <property type="term" value="F:nucleotide binding"/>
    <property type="evidence" value="ECO:0007669"/>
    <property type="project" value="InterPro"/>
</dbReference>
<gene>
    <name evidence="2" type="ORF">LLEC1_05498</name>
</gene>
<reference evidence="2 3" key="1">
    <citation type="submission" date="2016-03" db="EMBL/GenBank/DDBJ databases">
        <title>Fine-scale spatial genetic structure of a fungal parasite of coffee scale insects.</title>
        <authorList>
            <person name="Jackson D."/>
            <person name="Zemenick K.A."/>
            <person name="Malloure B."/>
            <person name="Quandt C.A."/>
            <person name="James T.Y."/>
        </authorList>
    </citation>
    <scope>NUCLEOTIDE SEQUENCE [LARGE SCALE GENOMIC DNA]</scope>
    <source>
        <strain evidence="2 3">UM487</strain>
    </source>
</reference>
<dbReference type="EMBL" id="LUKN01003029">
    <property type="protein sequence ID" value="OAQ98134.1"/>
    <property type="molecule type" value="Genomic_DNA"/>
</dbReference>
<proteinExistence type="predicted"/>
<dbReference type="Pfam" id="PF01408">
    <property type="entry name" value="GFO_IDH_MocA"/>
    <property type="match status" value="1"/>
</dbReference>
<name>A0A179I7A1_CORDF</name>
<evidence type="ECO:0000313" key="3">
    <source>
        <dbReference type="Proteomes" id="UP000243081"/>
    </source>
</evidence>
<dbReference type="Proteomes" id="UP000243081">
    <property type="component" value="Unassembled WGS sequence"/>
</dbReference>
<dbReference type="InterPro" id="IPR000683">
    <property type="entry name" value="Gfo/Idh/MocA-like_OxRdtase_N"/>
</dbReference>
<evidence type="ECO:0000259" key="1">
    <source>
        <dbReference type="Pfam" id="PF01408"/>
    </source>
</evidence>
<dbReference type="SUPFAM" id="SSF51735">
    <property type="entry name" value="NAD(P)-binding Rossmann-fold domains"/>
    <property type="match status" value="1"/>
</dbReference>
<dbReference type="AlphaFoldDB" id="A0A179I7A1"/>
<dbReference type="SUPFAM" id="SSF55347">
    <property type="entry name" value="Glyceraldehyde-3-phosphate dehydrogenase-like, C-terminal domain"/>
    <property type="match status" value="1"/>
</dbReference>
<comment type="caution">
    <text evidence="2">The sequence shown here is derived from an EMBL/GenBank/DDBJ whole genome shotgun (WGS) entry which is preliminary data.</text>
</comment>
<dbReference type="PANTHER" id="PTHR43377">
    <property type="entry name" value="BILIVERDIN REDUCTASE A"/>
    <property type="match status" value="1"/>
</dbReference>
<keyword evidence="3" id="KW-1185">Reference proteome</keyword>
<dbReference type="OMA" id="LICERQT"/>
<dbReference type="PANTHER" id="PTHR43377:SF12">
    <property type="entry name" value="BINDING ROSSMANN FOLD OXIDOREDUCTASE, PUTATIVE (AFU_ORTHOLOGUE AFUA_3G11840)-RELATED"/>
    <property type="match status" value="1"/>
</dbReference>